<dbReference type="OrthoDB" id="10571910at2759"/>
<protein>
    <submittedName>
        <fullName evidence="2">Uncharacterized protein</fullName>
    </submittedName>
</protein>
<feature type="region of interest" description="Disordered" evidence="1">
    <location>
        <begin position="378"/>
        <end position="438"/>
    </location>
</feature>
<dbReference type="AlphaFoldDB" id="A0A1Y2ARC1"/>
<gene>
    <name evidence="2" type="ORF">LY90DRAFT_706384</name>
</gene>
<feature type="compositionally biased region" description="Low complexity" evidence="1">
    <location>
        <begin position="306"/>
        <end position="315"/>
    </location>
</feature>
<sequence length="438" mass="50314">MNDSTVILNDSAENLKEFQKISSNNSKTIDQSNINKESSKNFNIHEIFTNLNYPSCPEKLDKINLDKLLNKKINMEIKETNNYKIEDNLDCNFNIITSQSFNTYSVCTCLNKIKYLKTLKEEISELETKNLVNTPSSNNVQHSDVLITEDLDTLIKGVKSIPVIPKLQRMVPIINKPLLKNDDNYMNKRKKRNRRKRKNERDRYSKEYIDEDGDRSPKSRKINNINKNWDDITIEESQYFDIEDKENSFESILNQYNSMKQLPNDILVISQILNDPLDGSNNKANNDNSEIATANEKKIIPKSDKSNISLNSLSSENKKQNAQPLNEDVETTSPNKEIIQVSKIETKLLNKNSENNSLNLKGHIKSNNKINEEFSDIWNKNSPVSSTSSNASLSNMSDEETNYNTTLDNHKKNKLDSLKYKSILTPPTPPQPLDENEN</sequence>
<feature type="compositionally biased region" description="Basic and acidic residues" evidence="1">
    <location>
        <begin position="199"/>
        <end position="208"/>
    </location>
</feature>
<evidence type="ECO:0000256" key="1">
    <source>
        <dbReference type="SAM" id="MobiDB-lite"/>
    </source>
</evidence>
<keyword evidence="3" id="KW-1185">Reference proteome</keyword>
<organism evidence="2 3">
    <name type="scientific">Neocallimastix californiae</name>
    <dbReference type="NCBI Taxonomy" id="1754190"/>
    <lineage>
        <taxon>Eukaryota</taxon>
        <taxon>Fungi</taxon>
        <taxon>Fungi incertae sedis</taxon>
        <taxon>Chytridiomycota</taxon>
        <taxon>Chytridiomycota incertae sedis</taxon>
        <taxon>Neocallimastigomycetes</taxon>
        <taxon>Neocallimastigales</taxon>
        <taxon>Neocallimastigaceae</taxon>
        <taxon>Neocallimastix</taxon>
    </lineage>
</organism>
<feature type="region of interest" description="Disordered" evidence="1">
    <location>
        <begin position="182"/>
        <end position="223"/>
    </location>
</feature>
<name>A0A1Y2ARC1_9FUNG</name>
<evidence type="ECO:0000313" key="2">
    <source>
        <dbReference type="EMBL" id="ORY25118.1"/>
    </source>
</evidence>
<dbReference type="EMBL" id="MCOG01000215">
    <property type="protein sequence ID" value="ORY25118.1"/>
    <property type="molecule type" value="Genomic_DNA"/>
</dbReference>
<comment type="caution">
    <text evidence="2">The sequence shown here is derived from an EMBL/GenBank/DDBJ whole genome shotgun (WGS) entry which is preliminary data.</text>
</comment>
<proteinExistence type="predicted"/>
<reference evidence="2 3" key="1">
    <citation type="submission" date="2016-08" db="EMBL/GenBank/DDBJ databases">
        <title>A Parts List for Fungal Cellulosomes Revealed by Comparative Genomics.</title>
        <authorList>
            <consortium name="DOE Joint Genome Institute"/>
            <person name="Haitjema C.H."/>
            <person name="Gilmore S.P."/>
            <person name="Henske J.K."/>
            <person name="Solomon K.V."/>
            <person name="De Groot R."/>
            <person name="Kuo A."/>
            <person name="Mondo S.J."/>
            <person name="Salamov A.A."/>
            <person name="Labutti K."/>
            <person name="Zhao Z."/>
            <person name="Chiniquy J."/>
            <person name="Barry K."/>
            <person name="Brewer H.M."/>
            <person name="Purvine S.O."/>
            <person name="Wright A.T."/>
            <person name="Boxma B."/>
            <person name="Van Alen T."/>
            <person name="Hackstein J.H."/>
            <person name="Baker S.E."/>
            <person name="Grigoriev I.V."/>
            <person name="O'Malley M.A."/>
        </authorList>
    </citation>
    <scope>NUCLEOTIDE SEQUENCE [LARGE SCALE GENOMIC DNA]</scope>
    <source>
        <strain evidence="2 3">G1</strain>
    </source>
</reference>
<accession>A0A1Y2ARC1</accession>
<evidence type="ECO:0000313" key="3">
    <source>
        <dbReference type="Proteomes" id="UP000193920"/>
    </source>
</evidence>
<dbReference type="Proteomes" id="UP000193920">
    <property type="component" value="Unassembled WGS sequence"/>
</dbReference>
<feature type="region of interest" description="Disordered" evidence="1">
    <location>
        <begin position="302"/>
        <end position="334"/>
    </location>
</feature>
<feature type="compositionally biased region" description="Basic residues" evidence="1">
    <location>
        <begin position="187"/>
        <end position="198"/>
    </location>
</feature>
<feature type="compositionally biased region" description="Basic and acidic residues" evidence="1">
    <location>
        <begin position="408"/>
        <end position="419"/>
    </location>
</feature>
<feature type="compositionally biased region" description="Low complexity" evidence="1">
    <location>
        <begin position="379"/>
        <end position="396"/>
    </location>
</feature>